<reference evidence="3 4" key="1">
    <citation type="journal article" date="2011" name="PLoS ONE">
        <title>Haloquadratum walsbyi: limited diversity in a global pond.</title>
        <authorList>
            <person name="Dyall-Smith M."/>
            <person name="Pfeiffer F."/>
            <person name="Klee K."/>
            <person name="Palm P."/>
            <person name="Gross K."/>
            <person name="Schuster S.C."/>
            <person name="Rampp M."/>
            <person name="Oesterhelt D."/>
        </authorList>
    </citation>
    <scope>NUCLEOTIDE SEQUENCE [LARGE SCALE GENOMIC DNA]</scope>
    <source>
        <strain evidence="4">DSM 16854 / JCM 12705 / C23</strain>
    </source>
</reference>
<dbReference type="CDD" id="cd01298">
    <property type="entry name" value="ATZ_TRZ_like"/>
    <property type="match status" value="1"/>
</dbReference>
<evidence type="ECO:0000313" key="4">
    <source>
        <dbReference type="Proteomes" id="UP000007954"/>
    </source>
</evidence>
<dbReference type="GO" id="GO:0016810">
    <property type="term" value="F:hydrolase activity, acting on carbon-nitrogen (but not peptide) bonds"/>
    <property type="evidence" value="ECO:0007669"/>
    <property type="project" value="InterPro"/>
</dbReference>
<dbReference type="SUPFAM" id="SSF51338">
    <property type="entry name" value="Composite domain of metallo-dependent hydrolases"/>
    <property type="match status" value="1"/>
</dbReference>
<dbReference type="PANTHER" id="PTHR43794">
    <property type="entry name" value="AMINOHYDROLASE SSNA-RELATED"/>
    <property type="match status" value="1"/>
</dbReference>
<protein>
    <submittedName>
        <fullName evidence="3">Metal dependent hydrolase family protein</fullName>
    </submittedName>
</protein>
<dbReference type="EMBL" id="FR746099">
    <property type="protein sequence ID" value="CCC40102.1"/>
    <property type="molecule type" value="Genomic_DNA"/>
</dbReference>
<evidence type="ECO:0000259" key="2">
    <source>
        <dbReference type="Pfam" id="PF01979"/>
    </source>
</evidence>
<dbReference type="Gene3D" id="3.20.20.140">
    <property type="entry name" value="Metal-dependent hydrolases"/>
    <property type="match status" value="1"/>
</dbReference>
<name>G0LH68_HALWC</name>
<dbReference type="PANTHER" id="PTHR43794:SF11">
    <property type="entry name" value="AMIDOHYDROLASE-RELATED DOMAIN-CONTAINING PROTEIN"/>
    <property type="match status" value="1"/>
</dbReference>
<dbReference type="Gene3D" id="2.30.40.10">
    <property type="entry name" value="Urease, subunit C, domain 1"/>
    <property type="match status" value="1"/>
</dbReference>
<organism evidence="3 4">
    <name type="scientific">Haloquadratum walsbyi (strain DSM 16854 / JCM 12705 / C23)</name>
    <dbReference type="NCBI Taxonomy" id="768065"/>
    <lineage>
        <taxon>Archaea</taxon>
        <taxon>Methanobacteriati</taxon>
        <taxon>Methanobacteriota</taxon>
        <taxon>Stenosarchaea group</taxon>
        <taxon>Halobacteria</taxon>
        <taxon>Halobacteriales</taxon>
        <taxon>Haloferacaceae</taxon>
        <taxon>Haloquadratum</taxon>
    </lineage>
</organism>
<dbReference type="InterPro" id="IPR011059">
    <property type="entry name" value="Metal-dep_hydrolase_composite"/>
</dbReference>
<sequence>MTELLVINGTVITQDADRTVLTNSAVAVQDGNISAVGPTADITTNHDAQTIIDADGGVIIPGLINPHTHVSDILLRGSFAENRGLLDWLYNVKRPGTLAMQPEEHATAATLYCIEAILAGVTTFVENDTEVLWDDWTDIEAKLEIYDQSGIRNIYAAGMVDCGADNAFQELVLDIQTRDNDVDHPPLERFVEETDTVLKEVNSLIEAYNGTADGRQSIWPAPVVVETTTNRCFQAAYALAEEHDVMTTVHVAEAEAQEQRSLSSIEYLRNIGYLGDRALLGHCVQIDENDVRIIAMTSTKIAHNYMANMRLATGFAPVAAMLDAGVTVGLGTDNSILNDTVNPISDLRAMTGGHKGYHRDPGVVSTQKAFDMITIDAARAIGRADSLGSLEVGKQADIAIVDFDHPHLTPSPNPVFGLVHAAQGFEVDTVICDGDVVMQDRQIRSFDEPVDSVLSRAERMAADLVDRVGYA</sequence>
<evidence type="ECO:0000256" key="1">
    <source>
        <dbReference type="ARBA" id="ARBA00022801"/>
    </source>
</evidence>
<dbReference type="Proteomes" id="UP000007954">
    <property type="component" value="Chromosome"/>
</dbReference>
<feature type="domain" description="Amidohydrolase-related" evidence="2">
    <location>
        <begin position="58"/>
        <end position="437"/>
    </location>
</feature>
<dbReference type="AlphaFoldDB" id="G0LH68"/>
<dbReference type="Pfam" id="PF01979">
    <property type="entry name" value="Amidohydro_1"/>
    <property type="match status" value="1"/>
</dbReference>
<accession>G0LH68</accession>
<dbReference type="InterPro" id="IPR006680">
    <property type="entry name" value="Amidohydro-rel"/>
</dbReference>
<dbReference type="SUPFAM" id="SSF51556">
    <property type="entry name" value="Metallo-dependent hydrolases"/>
    <property type="match status" value="1"/>
</dbReference>
<evidence type="ECO:0000313" key="3">
    <source>
        <dbReference type="EMBL" id="CCC40102.1"/>
    </source>
</evidence>
<dbReference type="HOGENOM" id="CLU_012358_2_1_2"/>
<gene>
    <name evidence="3" type="ordered locus">Hqrw_2212</name>
</gene>
<dbReference type="InterPro" id="IPR050287">
    <property type="entry name" value="MTA/SAH_deaminase"/>
</dbReference>
<keyword evidence="1 3" id="KW-0378">Hydrolase</keyword>
<dbReference type="KEGG" id="hwc:Hqrw_2212"/>
<proteinExistence type="predicted"/>
<dbReference type="InterPro" id="IPR032466">
    <property type="entry name" value="Metal_Hydrolase"/>
</dbReference>